<accession>A0A1M7KG56</accession>
<feature type="transmembrane region" description="Helical" evidence="11">
    <location>
        <begin position="154"/>
        <end position="177"/>
    </location>
</feature>
<sequence>MFSVRLNDLRRTTSFRLALLFLALFGAASLTLFGFLYWQTAGYLKSGTDEWLAREIRSLVAASPSQLIEHLQEHAAHDPGANRPFALFDAAGNKVEGNLANLPTSSLPSDRPFEFSLNRGGEAVPFRGLARRLPSGNIVLVSQNVWEMHEFRELLLGAMTWGGLLVLIMGLAGAAAIGAGSVRRIDEVTGAIERIVKGNLAGRLPTRGTAGDLDRLVEVVNGMLDDIERLMHEVKGVSDAVAHDLRTPLTRLLAGLERAGRRAASVDEYAAAVDEAIGETKAVLSTFGAMLRISEVEDGARRAGFKTLDLAAIAADVTEFYQPLAEAKRVSFSLKDENTGSGRIAGDPSLLFEAIGNLVDNAIKFTPSGGRVTVRVFCENERLGIIVADTGPGIPAEEREAVLRRFYRAERSRHTPGSGLGLSLVAAVARLHGLDLVIEDAKPGCRVTLRRESNSTWPSLAVAATQWD</sequence>
<evidence type="ECO:0000256" key="11">
    <source>
        <dbReference type="SAM" id="Phobius"/>
    </source>
</evidence>
<dbReference type="InterPro" id="IPR005467">
    <property type="entry name" value="His_kinase_dom"/>
</dbReference>
<keyword evidence="5" id="KW-0808">Transferase</keyword>
<evidence type="ECO:0000313" key="15">
    <source>
        <dbReference type="Proteomes" id="UP000183208"/>
    </source>
</evidence>
<dbReference type="EC" id="2.7.13.3" evidence="3"/>
<name>A0A1M7KG56_9BRAD</name>
<organism evidence="14 15">
    <name type="scientific">Bradyrhizobium lablabi</name>
    <dbReference type="NCBI Taxonomy" id="722472"/>
    <lineage>
        <taxon>Bacteria</taxon>
        <taxon>Pseudomonadati</taxon>
        <taxon>Pseudomonadota</taxon>
        <taxon>Alphaproteobacteria</taxon>
        <taxon>Hyphomicrobiales</taxon>
        <taxon>Nitrobacteraceae</taxon>
        <taxon>Bradyrhizobium</taxon>
    </lineage>
</organism>
<dbReference type="CDD" id="cd00082">
    <property type="entry name" value="HisKA"/>
    <property type="match status" value="1"/>
</dbReference>
<evidence type="ECO:0000259" key="13">
    <source>
        <dbReference type="PROSITE" id="PS50885"/>
    </source>
</evidence>
<dbReference type="PANTHER" id="PTHR45436">
    <property type="entry name" value="SENSOR HISTIDINE KINASE YKOH"/>
    <property type="match status" value="1"/>
</dbReference>
<evidence type="ECO:0000256" key="4">
    <source>
        <dbReference type="ARBA" id="ARBA00022553"/>
    </source>
</evidence>
<dbReference type="PROSITE" id="PS50109">
    <property type="entry name" value="HIS_KIN"/>
    <property type="match status" value="1"/>
</dbReference>
<keyword evidence="4" id="KW-0597">Phosphoprotein</keyword>
<comment type="subcellular location">
    <subcellularLocation>
        <location evidence="2">Membrane</location>
    </subcellularLocation>
</comment>
<evidence type="ECO:0000256" key="3">
    <source>
        <dbReference type="ARBA" id="ARBA00012438"/>
    </source>
</evidence>
<reference evidence="14 15" key="1">
    <citation type="submission" date="2016-10" db="EMBL/GenBank/DDBJ databases">
        <authorList>
            <person name="de Groot N.N."/>
        </authorList>
    </citation>
    <scope>NUCLEOTIDE SEQUENCE [LARGE SCALE GENOMIC DNA]</scope>
    <source>
        <strain evidence="14 15">GAS522</strain>
    </source>
</reference>
<feature type="domain" description="Histidine kinase" evidence="12">
    <location>
        <begin position="240"/>
        <end position="455"/>
    </location>
</feature>
<evidence type="ECO:0000256" key="7">
    <source>
        <dbReference type="ARBA" id="ARBA00022777"/>
    </source>
</evidence>
<dbReference type="InterPro" id="IPR003594">
    <property type="entry name" value="HATPase_dom"/>
</dbReference>
<evidence type="ECO:0000256" key="8">
    <source>
        <dbReference type="ARBA" id="ARBA00022989"/>
    </source>
</evidence>
<evidence type="ECO:0000256" key="2">
    <source>
        <dbReference type="ARBA" id="ARBA00004370"/>
    </source>
</evidence>
<dbReference type="InterPro" id="IPR003660">
    <property type="entry name" value="HAMP_dom"/>
</dbReference>
<dbReference type="SMART" id="SM00387">
    <property type="entry name" value="HATPase_c"/>
    <property type="match status" value="1"/>
</dbReference>
<evidence type="ECO:0000256" key="10">
    <source>
        <dbReference type="ARBA" id="ARBA00023136"/>
    </source>
</evidence>
<dbReference type="Proteomes" id="UP000183208">
    <property type="component" value="Unassembled WGS sequence"/>
</dbReference>
<dbReference type="RefSeq" id="WP_074814610.1">
    <property type="nucleotide sequence ID" value="NZ_FNTI01000001.1"/>
</dbReference>
<keyword evidence="9" id="KW-0902">Two-component regulatory system</keyword>
<dbReference type="InterPro" id="IPR004358">
    <property type="entry name" value="Sig_transdc_His_kin-like_C"/>
</dbReference>
<dbReference type="SUPFAM" id="SSF55874">
    <property type="entry name" value="ATPase domain of HSP90 chaperone/DNA topoisomerase II/histidine kinase"/>
    <property type="match status" value="1"/>
</dbReference>
<dbReference type="InterPro" id="IPR003661">
    <property type="entry name" value="HisK_dim/P_dom"/>
</dbReference>
<dbReference type="Gene3D" id="1.10.287.130">
    <property type="match status" value="1"/>
</dbReference>
<dbReference type="PANTHER" id="PTHR45436:SF8">
    <property type="entry name" value="HISTIDINE KINASE"/>
    <property type="match status" value="1"/>
</dbReference>
<dbReference type="PROSITE" id="PS50885">
    <property type="entry name" value="HAMP"/>
    <property type="match status" value="1"/>
</dbReference>
<dbReference type="AlphaFoldDB" id="A0A1M7KG56"/>
<dbReference type="EMBL" id="FNTI01000001">
    <property type="protein sequence ID" value="SEB93740.1"/>
    <property type="molecule type" value="Genomic_DNA"/>
</dbReference>
<evidence type="ECO:0000256" key="6">
    <source>
        <dbReference type="ARBA" id="ARBA00022692"/>
    </source>
</evidence>
<dbReference type="Pfam" id="PF02518">
    <property type="entry name" value="HATPase_c"/>
    <property type="match status" value="1"/>
</dbReference>
<dbReference type="GO" id="GO:0005886">
    <property type="term" value="C:plasma membrane"/>
    <property type="evidence" value="ECO:0007669"/>
    <property type="project" value="TreeGrafter"/>
</dbReference>
<dbReference type="SMART" id="SM00304">
    <property type="entry name" value="HAMP"/>
    <property type="match status" value="1"/>
</dbReference>
<keyword evidence="8 11" id="KW-1133">Transmembrane helix</keyword>
<comment type="catalytic activity">
    <reaction evidence="1">
        <text>ATP + protein L-histidine = ADP + protein N-phospho-L-histidine.</text>
        <dbReference type="EC" id="2.7.13.3"/>
    </reaction>
</comment>
<keyword evidence="10 11" id="KW-0472">Membrane</keyword>
<protein>
    <recommendedName>
        <fullName evidence="3">histidine kinase</fullName>
        <ecNumber evidence="3">2.7.13.3</ecNumber>
    </recommendedName>
</protein>
<evidence type="ECO:0000256" key="5">
    <source>
        <dbReference type="ARBA" id="ARBA00022679"/>
    </source>
</evidence>
<keyword evidence="7 14" id="KW-0418">Kinase</keyword>
<evidence type="ECO:0000313" key="14">
    <source>
        <dbReference type="EMBL" id="SEB93740.1"/>
    </source>
</evidence>
<evidence type="ECO:0000256" key="9">
    <source>
        <dbReference type="ARBA" id="ARBA00023012"/>
    </source>
</evidence>
<dbReference type="InterPro" id="IPR036097">
    <property type="entry name" value="HisK_dim/P_sf"/>
</dbReference>
<dbReference type="GO" id="GO:0000155">
    <property type="term" value="F:phosphorelay sensor kinase activity"/>
    <property type="evidence" value="ECO:0007669"/>
    <property type="project" value="InterPro"/>
</dbReference>
<dbReference type="SUPFAM" id="SSF47384">
    <property type="entry name" value="Homodimeric domain of signal transducing histidine kinase"/>
    <property type="match status" value="1"/>
</dbReference>
<evidence type="ECO:0000259" key="12">
    <source>
        <dbReference type="PROSITE" id="PS50109"/>
    </source>
</evidence>
<evidence type="ECO:0000256" key="1">
    <source>
        <dbReference type="ARBA" id="ARBA00000085"/>
    </source>
</evidence>
<feature type="domain" description="HAMP" evidence="13">
    <location>
        <begin position="179"/>
        <end position="232"/>
    </location>
</feature>
<dbReference type="PRINTS" id="PR00344">
    <property type="entry name" value="BCTRLSENSOR"/>
</dbReference>
<gene>
    <name evidence="14" type="ORF">SAMN05444171_0274</name>
</gene>
<keyword evidence="6 11" id="KW-0812">Transmembrane</keyword>
<dbReference type="Gene3D" id="3.30.565.10">
    <property type="entry name" value="Histidine kinase-like ATPase, C-terminal domain"/>
    <property type="match status" value="1"/>
</dbReference>
<feature type="transmembrane region" description="Helical" evidence="11">
    <location>
        <begin position="15"/>
        <end position="38"/>
    </location>
</feature>
<dbReference type="InterPro" id="IPR036890">
    <property type="entry name" value="HATPase_C_sf"/>
</dbReference>
<dbReference type="SMART" id="SM00388">
    <property type="entry name" value="HisKA"/>
    <property type="match status" value="1"/>
</dbReference>
<dbReference type="OrthoDB" id="9815202at2"/>
<proteinExistence type="predicted"/>
<dbReference type="InterPro" id="IPR050428">
    <property type="entry name" value="TCS_sensor_his_kinase"/>
</dbReference>